<feature type="compositionally biased region" description="Basic and acidic residues" evidence="1">
    <location>
        <begin position="121"/>
        <end position="147"/>
    </location>
</feature>
<evidence type="ECO:0000256" key="2">
    <source>
        <dbReference type="SAM" id="Phobius"/>
    </source>
</evidence>
<keyword evidence="2" id="KW-0812">Transmembrane</keyword>
<evidence type="ECO:0000256" key="1">
    <source>
        <dbReference type="SAM" id="MobiDB-lite"/>
    </source>
</evidence>
<dbReference type="Proteomes" id="UP000182652">
    <property type="component" value="Unassembled WGS sequence"/>
</dbReference>
<feature type="compositionally biased region" description="Acidic residues" evidence="1">
    <location>
        <begin position="259"/>
        <end position="268"/>
    </location>
</feature>
<keyword evidence="2" id="KW-0472">Membrane</keyword>
<feature type="compositionally biased region" description="Low complexity" evidence="1">
    <location>
        <begin position="312"/>
        <end position="321"/>
    </location>
</feature>
<keyword evidence="4" id="KW-1185">Reference proteome</keyword>
<dbReference type="RefSeq" id="WP_066213592.1">
    <property type="nucleotide sequence ID" value="NZ_FNSN01000003.1"/>
</dbReference>
<evidence type="ECO:0000313" key="3">
    <source>
        <dbReference type="EMBL" id="SEB52875.1"/>
    </source>
</evidence>
<evidence type="ECO:0000313" key="4">
    <source>
        <dbReference type="Proteomes" id="UP000182652"/>
    </source>
</evidence>
<dbReference type="AlphaFoldDB" id="A0A1H4K435"/>
<dbReference type="EMBL" id="FNSN01000003">
    <property type="protein sequence ID" value="SEB52875.1"/>
    <property type="molecule type" value="Genomic_DNA"/>
</dbReference>
<organism evidence="3 4">
    <name type="scientific">Arthrobacter woluwensis</name>
    <dbReference type="NCBI Taxonomy" id="156980"/>
    <lineage>
        <taxon>Bacteria</taxon>
        <taxon>Bacillati</taxon>
        <taxon>Actinomycetota</taxon>
        <taxon>Actinomycetes</taxon>
        <taxon>Micrococcales</taxon>
        <taxon>Micrococcaceae</taxon>
        <taxon>Arthrobacter</taxon>
    </lineage>
</organism>
<feature type="transmembrane region" description="Helical" evidence="2">
    <location>
        <begin position="277"/>
        <end position="298"/>
    </location>
</feature>
<gene>
    <name evidence="3" type="ORF">SAMN04489745_0497</name>
</gene>
<reference evidence="3 4" key="1">
    <citation type="submission" date="2016-10" db="EMBL/GenBank/DDBJ databases">
        <authorList>
            <person name="de Groot N.N."/>
        </authorList>
    </citation>
    <scope>NUCLEOTIDE SEQUENCE [LARGE SCALE GENOMIC DNA]</scope>
    <source>
        <strain evidence="3 4">DSM 10495</strain>
    </source>
</reference>
<dbReference type="STRING" id="156980.SAMN04489745_0497"/>
<dbReference type="Gene3D" id="2.60.120.260">
    <property type="entry name" value="Galactose-binding domain-like"/>
    <property type="match status" value="1"/>
</dbReference>
<feature type="region of interest" description="Disordered" evidence="1">
    <location>
        <begin position="118"/>
        <end position="272"/>
    </location>
</feature>
<sequence length="483" mass="51152">MSQQIEAGSVLGGRYKVTGSVLLSHDRDQVLDGVDQVLNRPVSILVASEQNAEQLSQSAREVATGERPGAMQVLDLGVSDGLTYLITSHSSAPDLLDLLVATDAPYVEPFFTETLGSEIFGEERSREPETYGGRYDETSGEVIHYDSEQGWTPEDEATRTAPGTQVPAEPARPAPAAPASPATEPVTRAQESSATEQPAAPEQPKVTVWNDEDHREAEPAPAPETAAFLQQPAASTDRDRREAGHFPAAARGQMLGFETETDDDEDAPAPENRSTRWIVGGVLVVVLIAALIFAVTNLGNLFNGGAPSADKTTTTTAPTATNPGSQPPPSTAPVAAPPAIDSLTRLGDFDFAAGFDKDLPKAIDGNNATYWSNMEFGSENWGGLVKSIPLVVKLKQPAQVKSITLTQLGGSGGSVTMYTNDKPSLDGAKQVASNTFTGPNLTMAVGGDITTQYVIMDITALPRLAAPRTQFPYGLRLAEIKIQ</sequence>
<name>A0A1H4K435_9MICC</name>
<accession>A0A1H4K435</accession>
<keyword evidence="2" id="KW-1133">Transmembrane helix</keyword>
<proteinExistence type="predicted"/>
<protein>
    <submittedName>
        <fullName evidence="3">Uncharacterized protein</fullName>
    </submittedName>
</protein>
<feature type="region of interest" description="Disordered" evidence="1">
    <location>
        <begin position="308"/>
        <end position="338"/>
    </location>
</feature>